<reference evidence="1 2" key="1">
    <citation type="submission" date="2024-06" db="EMBL/GenBank/DDBJ databases">
        <title>The Natural Products Discovery Center: Release of the First 8490 Sequenced Strains for Exploring Actinobacteria Biosynthetic Diversity.</title>
        <authorList>
            <person name="Kalkreuter E."/>
            <person name="Kautsar S.A."/>
            <person name="Yang D."/>
            <person name="Bader C.D."/>
            <person name="Teijaro C.N."/>
            <person name="Fluegel L."/>
            <person name="Davis C.M."/>
            <person name="Simpson J.R."/>
            <person name="Lauterbach L."/>
            <person name="Steele A.D."/>
            <person name="Gui C."/>
            <person name="Meng S."/>
            <person name="Li G."/>
            <person name="Viehrig K."/>
            <person name="Ye F."/>
            <person name="Su P."/>
            <person name="Kiefer A.F."/>
            <person name="Nichols A."/>
            <person name="Cepeda A.J."/>
            <person name="Yan W."/>
            <person name="Fan B."/>
            <person name="Jiang Y."/>
            <person name="Adhikari A."/>
            <person name="Zheng C.-J."/>
            <person name="Schuster L."/>
            <person name="Cowan T.M."/>
            <person name="Smanski M.J."/>
            <person name="Chevrette M.G."/>
            <person name="De Carvalho L.P.S."/>
            <person name="Shen B."/>
        </authorList>
    </citation>
    <scope>NUCLEOTIDE SEQUENCE [LARGE SCALE GENOMIC DNA]</scope>
    <source>
        <strain evidence="1 2">NPDC045705</strain>
    </source>
</reference>
<accession>A0ABV3CZ20</accession>
<evidence type="ECO:0000313" key="2">
    <source>
        <dbReference type="Proteomes" id="UP001551210"/>
    </source>
</evidence>
<dbReference type="RefSeq" id="WP_051751122.1">
    <property type="nucleotide sequence ID" value="NZ_JBEZAM010000027.1"/>
</dbReference>
<dbReference type="Pfam" id="PF04075">
    <property type="entry name" value="F420H2_quin_red"/>
    <property type="match status" value="1"/>
</dbReference>
<dbReference type="NCBIfam" id="TIGR00026">
    <property type="entry name" value="hi_GC_TIGR00026"/>
    <property type="match status" value="1"/>
</dbReference>
<proteinExistence type="predicted"/>
<dbReference type="EMBL" id="JBEZAM010000027">
    <property type="protein sequence ID" value="MEU7295445.1"/>
    <property type="molecule type" value="Genomic_DNA"/>
</dbReference>
<name>A0ABV3CZ20_STREX</name>
<gene>
    <name evidence="1" type="ORF">AB0A76_19850</name>
</gene>
<dbReference type="InterPro" id="IPR012349">
    <property type="entry name" value="Split_barrel_FMN-bd"/>
</dbReference>
<keyword evidence="2" id="KW-1185">Reference proteome</keyword>
<protein>
    <submittedName>
        <fullName evidence="1">Nitroreductase family deazaflavin-dependent oxidoreductase</fullName>
    </submittedName>
</protein>
<dbReference type="InterPro" id="IPR004378">
    <property type="entry name" value="F420H2_quin_Rdtase"/>
</dbReference>
<evidence type="ECO:0000313" key="1">
    <source>
        <dbReference type="EMBL" id="MEU7295445.1"/>
    </source>
</evidence>
<sequence>MSAQPADPNSPTPAAAHVMKPGWLTVNVFNRAVAWMTRRGISVWGSRVLAVRGRKSGEWRRTPVNLLTVDGVRYLVAPRGHVQWTHNMRAAGGGQLILGKHVQDFTAVEVADDDKPALLRAYLKRWKAEVGVFFGGVGPDSSDDELRAVAPKHPVFLVTTTGPTTPAA</sequence>
<dbReference type="Proteomes" id="UP001551210">
    <property type="component" value="Unassembled WGS sequence"/>
</dbReference>
<dbReference type="Gene3D" id="2.30.110.10">
    <property type="entry name" value="Electron Transport, Fmn-binding Protein, Chain A"/>
    <property type="match status" value="1"/>
</dbReference>
<comment type="caution">
    <text evidence="1">The sequence shown here is derived from an EMBL/GenBank/DDBJ whole genome shotgun (WGS) entry which is preliminary data.</text>
</comment>
<organism evidence="1 2">
    <name type="scientific">Streptomyces exfoliatus</name>
    <name type="common">Streptomyces hydrogenans</name>
    <dbReference type="NCBI Taxonomy" id="1905"/>
    <lineage>
        <taxon>Bacteria</taxon>
        <taxon>Bacillati</taxon>
        <taxon>Actinomycetota</taxon>
        <taxon>Actinomycetes</taxon>
        <taxon>Kitasatosporales</taxon>
        <taxon>Streptomycetaceae</taxon>
        <taxon>Streptomyces</taxon>
    </lineage>
</organism>